<dbReference type="EnsemblMetazoa" id="SMAR002134-RA">
    <property type="protein sequence ID" value="SMAR002134-PA"/>
    <property type="gene ID" value="SMAR002134"/>
</dbReference>
<dbReference type="Proteomes" id="UP000014500">
    <property type="component" value="Unassembled WGS sequence"/>
</dbReference>
<dbReference type="AlphaFoldDB" id="T1IMD3"/>
<accession>T1IMD3</accession>
<sequence length="160" mass="18307">MLSLFYIILIFPSGIYCKKDLNFRINVPIEKQILGDFVKTLHIAYHKFHYFLTALSMKTTAMTISSVHEFKMVTFSVFSLVKGRRVDSIQQFIQTVRVLGSAVGKSTVAAVRAVSELTIRHEVLLARLITNVMHTLQDVHIAMIHILPKLEIEAFKEIFQ</sequence>
<proteinExistence type="predicted"/>
<dbReference type="EMBL" id="AFFK01017007">
    <property type="status" value="NOT_ANNOTATED_CDS"/>
    <property type="molecule type" value="Genomic_DNA"/>
</dbReference>
<dbReference type="HOGENOM" id="CLU_1654350_0_0_1"/>
<protein>
    <submittedName>
        <fullName evidence="2">Uncharacterized protein</fullName>
    </submittedName>
</protein>
<keyword evidence="3" id="KW-1185">Reference proteome</keyword>
<organism evidence="2 3">
    <name type="scientific">Strigamia maritima</name>
    <name type="common">European centipede</name>
    <name type="synonym">Geophilus maritimus</name>
    <dbReference type="NCBI Taxonomy" id="126957"/>
    <lineage>
        <taxon>Eukaryota</taxon>
        <taxon>Metazoa</taxon>
        <taxon>Ecdysozoa</taxon>
        <taxon>Arthropoda</taxon>
        <taxon>Myriapoda</taxon>
        <taxon>Chilopoda</taxon>
        <taxon>Pleurostigmophora</taxon>
        <taxon>Geophilomorpha</taxon>
        <taxon>Linotaeniidae</taxon>
        <taxon>Strigamia</taxon>
    </lineage>
</organism>
<evidence type="ECO:0000256" key="1">
    <source>
        <dbReference type="SAM" id="SignalP"/>
    </source>
</evidence>
<dbReference type="PhylomeDB" id="T1IMD3"/>
<evidence type="ECO:0000313" key="2">
    <source>
        <dbReference type="EnsemblMetazoa" id="SMAR002134-PA"/>
    </source>
</evidence>
<feature type="chain" id="PRO_5004579342" evidence="1">
    <location>
        <begin position="18"/>
        <end position="160"/>
    </location>
</feature>
<name>T1IMD3_STRMM</name>
<reference evidence="3" key="1">
    <citation type="submission" date="2011-05" db="EMBL/GenBank/DDBJ databases">
        <authorList>
            <person name="Richards S.R."/>
            <person name="Qu J."/>
            <person name="Jiang H."/>
            <person name="Jhangiani S.N."/>
            <person name="Agravi P."/>
            <person name="Goodspeed R."/>
            <person name="Gross S."/>
            <person name="Mandapat C."/>
            <person name="Jackson L."/>
            <person name="Mathew T."/>
            <person name="Pu L."/>
            <person name="Thornton R."/>
            <person name="Saada N."/>
            <person name="Wilczek-Boney K.B."/>
            <person name="Lee S."/>
            <person name="Kovar C."/>
            <person name="Wu Y."/>
            <person name="Scherer S.E."/>
            <person name="Worley K.C."/>
            <person name="Muzny D.M."/>
            <person name="Gibbs R."/>
        </authorList>
    </citation>
    <scope>NUCLEOTIDE SEQUENCE</scope>
    <source>
        <strain evidence="3">Brora</strain>
    </source>
</reference>
<evidence type="ECO:0000313" key="3">
    <source>
        <dbReference type="Proteomes" id="UP000014500"/>
    </source>
</evidence>
<keyword evidence="1" id="KW-0732">Signal</keyword>
<reference evidence="2" key="2">
    <citation type="submission" date="2015-02" db="UniProtKB">
        <authorList>
            <consortium name="EnsemblMetazoa"/>
        </authorList>
    </citation>
    <scope>IDENTIFICATION</scope>
</reference>
<feature type="signal peptide" evidence="1">
    <location>
        <begin position="1"/>
        <end position="17"/>
    </location>
</feature>